<dbReference type="Pfam" id="PF01168">
    <property type="entry name" value="Ala_racemase_N"/>
    <property type="match status" value="1"/>
</dbReference>
<dbReference type="Proteomes" id="UP001162734">
    <property type="component" value="Chromosome"/>
</dbReference>
<feature type="active site" description="Proton acceptor; specific for D-alanine" evidence="4">
    <location>
        <position position="35"/>
    </location>
</feature>
<sequence length="386" mass="40698">MPIRPTLATVDLDAVAHNYRLARASAGRPAIGVVKANAYGHGAVPVARRLAAEGAPFLAVALVEEGVELREAGLEVPILVLGAAYGERYDLLVSHRLTPLVFRRDHLAGLAAAARAAGVRAAAHLKLDTGMGRIGLPPGELAAFVDAARAAPEVAIEGLCTHFASADLEDRELTALQVRRFDDAAAALQAAGLPLRYRHLANSAGTLEFPEAWQDLTRPGIMLYGYVPFAPPGPVPPRAAEAAAALRPALRWTTGITHLKTVPAGTAVSYGGRWVAPRTSRIATLPLGYADGYHRRLSGRPGFGCGEVLVRGRRAPIAGTVCMDMCMIDVTDVPGVELGDEVVLLGTQGEARIDADELAQKAGTISYEILCNVGQRVPRAYVGQGR</sequence>
<dbReference type="PANTHER" id="PTHR30511:SF0">
    <property type="entry name" value="ALANINE RACEMASE, CATABOLIC-RELATED"/>
    <property type="match status" value="1"/>
</dbReference>
<dbReference type="PROSITE" id="PS00395">
    <property type="entry name" value="ALANINE_RACEMASE"/>
    <property type="match status" value="1"/>
</dbReference>
<name>A0ABN6N3D0_9BACT</name>
<organism evidence="6 7">
    <name type="scientific">Anaeromyxobacter paludicola</name>
    <dbReference type="NCBI Taxonomy" id="2918171"/>
    <lineage>
        <taxon>Bacteria</taxon>
        <taxon>Pseudomonadati</taxon>
        <taxon>Myxococcota</taxon>
        <taxon>Myxococcia</taxon>
        <taxon>Myxococcales</taxon>
        <taxon>Cystobacterineae</taxon>
        <taxon>Anaeromyxobacteraceae</taxon>
        <taxon>Anaeromyxobacter</taxon>
    </lineage>
</organism>
<feature type="binding site" evidence="4">
    <location>
        <position position="133"/>
    </location>
    <ligand>
        <name>substrate</name>
    </ligand>
</feature>
<dbReference type="PANTHER" id="PTHR30511">
    <property type="entry name" value="ALANINE RACEMASE"/>
    <property type="match status" value="1"/>
</dbReference>
<comment type="catalytic activity">
    <reaction evidence="4">
        <text>L-alanine = D-alanine</text>
        <dbReference type="Rhea" id="RHEA:20249"/>
        <dbReference type="ChEBI" id="CHEBI:57416"/>
        <dbReference type="ChEBI" id="CHEBI:57972"/>
        <dbReference type="EC" id="5.1.1.1"/>
    </reaction>
</comment>
<evidence type="ECO:0000256" key="3">
    <source>
        <dbReference type="ARBA" id="ARBA00023235"/>
    </source>
</evidence>
<keyword evidence="7" id="KW-1185">Reference proteome</keyword>
<keyword evidence="2 4" id="KW-0663">Pyridoxal phosphate</keyword>
<dbReference type="SMART" id="SM01005">
    <property type="entry name" value="Ala_racemase_C"/>
    <property type="match status" value="1"/>
</dbReference>
<dbReference type="InterPro" id="IPR029066">
    <property type="entry name" value="PLP-binding_barrel"/>
</dbReference>
<comment type="cofactor">
    <cofactor evidence="1 4">
        <name>pyridoxal 5'-phosphate</name>
        <dbReference type="ChEBI" id="CHEBI:597326"/>
    </cofactor>
</comment>
<comment type="pathway">
    <text evidence="4">Amino-acid biosynthesis; D-alanine biosynthesis; D-alanine from L-alanine: step 1/1.</text>
</comment>
<dbReference type="InterPro" id="IPR009006">
    <property type="entry name" value="Ala_racemase/Decarboxylase_C"/>
</dbReference>
<dbReference type="RefSeq" id="WP_248344355.1">
    <property type="nucleotide sequence ID" value="NZ_AP025592.1"/>
</dbReference>
<gene>
    <name evidence="6" type="ORF">AMPC_06790</name>
</gene>
<proteinExistence type="inferred from homology"/>
<dbReference type="NCBIfam" id="TIGR00492">
    <property type="entry name" value="alr"/>
    <property type="match status" value="1"/>
</dbReference>
<evidence type="ECO:0000313" key="7">
    <source>
        <dbReference type="Proteomes" id="UP001162734"/>
    </source>
</evidence>
<feature type="active site" description="Proton acceptor; specific for L-alanine" evidence="4">
    <location>
        <position position="270"/>
    </location>
</feature>
<feature type="binding site" evidence="4">
    <location>
        <position position="323"/>
    </location>
    <ligand>
        <name>substrate</name>
    </ligand>
</feature>
<evidence type="ECO:0000256" key="1">
    <source>
        <dbReference type="ARBA" id="ARBA00001933"/>
    </source>
</evidence>
<comment type="function">
    <text evidence="4">Catalyzes the interconversion of L-alanine and D-alanine. May also act on other amino acids.</text>
</comment>
<feature type="modified residue" description="N6-(pyridoxal phosphate)lysine" evidence="4">
    <location>
        <position position="35"/>
    </location>
</feature>
<dbReference type="EMBL" id="AP025592">
    <property type="protein sequence ID" value="BDG07566.1"/>
    <property type="molecule type" value="Genomic_DNA"/>
</dbReference>
<dbReference type="HAMAP" id="MF_01201">
    <property type="entry name" value="Ala_racemase"/>
    <property type="match status" value="1"/>
</dbReference>
<dbReference type="InterPro" id="IPR011079">
    <property type="entry name" value="Ala_racemase_C"/>
</dbReference>
<dbReference type="PRINTS" id="PR00992">
    <property type="entry name" value="ALARACEMASE"/>
</dbReference>
<dbReference type="InterPro" id="IPR001608">
    <property type="entry name" value="Ala_racemase_N"/>
</dbReference>
<feature type="domain" description="Alanine racemase C-terminal" evidence="5">
    <location>
        <begin position="249"/>
        <end position="382"/>
    </location>
</feature>
<dbReference type="CDD" id="cd00430">
    <property type="entry name" value="PLPDE_III_AR"/>
    <property type="match status" value="1"/>
</dbReference>
<evidence type="ECO:0000313" key="6">
    <source>
        <dbReference type="EMBL" id="BDG07566.1"/>
    </source>
</evidence>
<accession>A0ABN6N3D0</accession>
<dbReference type="Gene3D" id="2.40.37.10">
    <property type="entry name" value="Lyase, Ornithine Decarboxylase, Chain A, domain 1"/>
    <property type="match status" value="1"/>
</dbReference>
<protein>
    <recommendedName>
        <fullName evidence="4">Alanine racemase</fullName>
        <ecNumber evidence="4">5.1.1.1</ecNumber>
    </recommendedName>
</protein>
<dbReference type="Pfam" id="PF00842">
    <property type="entry name" value="Ala_racemase_C"/>
    <property type="match status" value="1"/>
</dbReference>
<dbReference type="InterPro" id="IPR020622">
    <property type="entry name" value="Ala_racemase_pyridoxalP-BS"/>
</dbReference>
<evidence type="ECO:0000256" key="2">
    <source>
        <dbReference type="ARBA" id="ARBA00022898"/>
    </source>
</evidence>
<evidence type="ECO:0000256" key="4">
    <source>
        <dbReference type="HAMAP-Rule" id="MF_01201"/>
    </source>
</evidence>
<evidence type="ECO:0000259" key="5">
    <source>
        <dbReference type="SMART" id="SM01005"/>
    </source>
</evidence>
<dbReference type="EC" id="5.1.1.1" evidence="4"/>
<dbReference type="InterPro" id="IPR000821">
    <property type="entry name" value="Ala_racemase"/>
</dbReference>
<comment type="similarity">
    <text evidence="4">Belongs to the alanine racemase family.</text>
</comment>
<dbReference type="Gene3D" id="3.20.20.10">
    <property type="entry name" value="Alanine racemase"/>
    <property type="match status" value="1"/>
</dbReference>
<keyword evidence="3 4" id="KW-0413">Isomerase</keyword>
<dbReference type="SUPFAM" id="SSF50621">
    <property type="entry name" value="Alanine racemase C-terminal domain-like"/>
    <property type="match status" value="1"/>
</dbReference>
<reference evidence="7" key="1">
    <citation type="journal article" date="2022" name="Int. J. Syst. Evol. Microbiol.">
        <title>Anaeromyxobacter oryzae sp. nov., Anaeromyxobacter diazotrophicus sp. nov. and Anaeromyxobacter paludicola sp. nov., isolated from paddy soils.</title>
        <authorList>
            <person name="Itoh H."/>
            <person name="Xu Z."/>
            <person name="Mise K."/>
            <person name="Masuda Y."/>
            <person name="Ushijima N."/>
            <person name="Hayakawa C."/>
            <person name="Shiratori Y."/>
            <person name="Senoo K."/>
        </authorList>
    </citation>
    <scope>NUCLEOTIDE SEQUENCE [LARGE SCALE GENOMIC DNA]</scope>
    <source>
        <strain evidence="7">Red630</strain>
    </source>
</reference>
<dbReference type="SUPFAM" id="SSF51419">
    <property type="entry name" value="PLP-binding barrel"/>
    <property type="match status" value="1"/>
</dbReference>